<name>A0A2T1A470_9ACTN</name>
<evidence type="ECO:0000256" key="8">
    <source>
        <dbReference type="ARBA" id="ARBA00023065"/>
    </source>
</evidence>
<dbReference type="RefSeq" id="WP_106347565.1">
    <property type="nucleotide sequence ID" value="NZ_PVUE01000002.1"/>
</dbReference>
<dbReference type="SUPFAM" id="SSF81336">
    <property type="entry name" value="F1F0 ATP synthase subunit A"/>
    <property type="match status" value="1"/>
</dbReference>
<keyword evidence="9 11" id="KW-0472">Membrane</keyword>
<protein>
    <recommendedName>
        <fullName evidence="11 12">ATP synthase subunit a</fullName>
    </recommendedName>
    <alternativeName>
        <fullName evidence="11">ATP synthase F0 sector subunit a</fullName>
    </alternativeName>
    <alternativeName>
        <fullName evidence="11">F-ATPase subunit 6</fullName>
    </alternativeName>
</protein>
<keyword evidence="7 11" id="KW-1133">Transmembrane helix</keyword>
<comment type="function">
    <text evidence="11 12">Key component of the proton channel; it plays a direct role in the translocation of protons across the membrane.</text>
</comment>
<dbReference type="PRINTS" id="PR00123">
    <property type="entry name" value="ATPASEA"/>
</dbReference>
<evidence type="ECO:0000313" key="14">
    <source>
        <dbReference type="Proteomes" id="UP000237752"/>
    </source>
</evidence>
<comment type="similarity">
    <text evidence="2 11 12">Belongs to the ATPase A chain family.</text>
</comment>
<evidence type="ECO:0000256" key="3">
    <source>
        <dbReference type="ARBA" id="ARBA00022448"/>
    </source>
</evidence>
<evidence type="ECO:0000256" key="2">
    <source>
        <dbReference type="ARBA" id="ARBA00006810"/>
    </source>
</evidence>
<accession>A0A2T1A470</accession>
<dbReference type="Proteomes" id="UP000237752">
    <property type="component" value="Unassembled WGS sequence"/>
</dbReference>
<keyword evidence="8 11" id="KW-0406">Ion transport</keyword>
<evidence type="ECO:0000256" key="9">
    <source>
        <dbReference type="ARBA" id="ARBA00023136"/>
    </source>
</evidence>
<evidence type="ECO:0000256" key="7">
    <source>
        <dbReference type="ARBA" id="ARBA00022989"/>
    </source>
</evidence>
<evidence type="ECO:0000256" key="11">
    <source>
        <dbReference type="HAMAP-Rule" id="MF_01393"/>
    </source>
</evidence>
<dbReference type="GO" id="GO:0046933">
    <property type="term" value="F:proton-transporting ATP synthase activity, rotational mechanism"/>
    <property type="evidence" value="ECO:0007669"/>
    <property type="project" value="UniProtKB-UniRule"/>
</dbReference>
<dbReference type="HAMAP" id="MF_01393">
    <property type="entry name" value="ATP_synth_a_bact"/>
    <property type="match status" value="1"/>
</dbReference>
<sequence>MNAAVLAAPYPGFVPPDPTHEFNPTPIWDFSIAGIEFAITRITLINWVAIIAVVALFVAASRKPKIVPGRLQFVGESAYGFVRGSIARDVIGPHGVKYAPLLASFFFFILANNMMGIIPFAQVAPTGKFALPLLLSIIVYVWFIGVGIKHQGLLTYFKNLVFIPGVPWPLYFMLIPIEAAQKLIFRPFTLAVRLFANMFAGHLLVVVFALGGIYMLSQPHIGLKVLSPFAILFAIIMVFFELLVEVLQAYVFTLLAATYLEEASGSGH</sequence>
<keyword evidence="4 11" id="KW-0138">CF(0)</keyword>
<proteinExistence type="inferred from homology"/>
<dbReference type="PROSITE" id="PS00449">
    <property type="entry name" value="ATPASE_A"/>
    <property type="match status" value="1"/>
</dbReference>
<dbReference type="PANTHER" id="PTHR11410:SF0">
    <property type="entry name" value="ATP SYNTHASE SUBUNIT A"/>
    <property type="match status" value="1"/>
</dbReference>
<keyword evidence="10 11" id="KW-0066">ATP synthesis</keyword>
<feature type="transmembrane region" description="Helical" evidence="11">
    <location>
        <begin position="38"/>
        <end position="60"/>
    </location>
</feature>
<keyword evidence="6 11" id="KW-0375">Hydrogen ion transport</keyword>
<keyword evidence="11" id="KW-1003">Cell membrane</keyword>
<keyword evidence="3 11" id="KW-0813">Transport</keyword>
<organism evidence="13 14">
    <name type="scientific">Antricoccus suffuscus</name>
    <dbReference type="NCBI Taxonomy" id="1629062"/>
    <lineage>
        <taxon>Bacteria</taxon>
        <taxon>Bacillati</taxon>
        <taxon>Actinomycetota</taxon>
        <taxon>Actinomycetes</taxon>
        <taxon>Geodermatophilales</taxon>
        <taxon>Antricoccaceae</taxon>
        <taxon>Antricoccus</taxon>
    </lineage>
</organism>
<keyword evidence="5 11" id="KW-0812">Transmembrane</keyword>
<dbReference type="CDD" id="cd00310">
    <property type="entry name" value="ATP-synt_Fo_a_6"/>
    <property type="match status" value="1"/>
</dbReference>
<comment type="subcellular location">
    <subcellularLocation>
        <location evidence="11 12">Cell membrane</location>
        <topology evidence="11 12">Multi-pass membrane protein</topology>
    </subcellularLocation>
    <subcellularLocation>
        <location evidence="1">Membrane</location>
        <topology evidence="1">Multi-pass membrane protein</topology>
    </subcellularLocation>
</comment>
<dbReference type="PANTHER" id="PTHR11410">
    <property type="entry name" value="ATP SYNTHASE SUBUNIT A"/>
    <property type="match status" value="1"/>
</dbReference>
<gene>
    <name evidence="11" type="primary">atpB</name>
    <name evidence="13" type="ORF">CLV47_10278</name>
</gene>
<evidence type="ECO:0000256" key="10">
    <source>
        <dbReference type="ARBA" id="ARBA00023310"/>
    </source>
</evidence>
<dbReference type="EMBL" id="PVUE01000002">
    <property type="protein sequence ID" value="PRZ43392.1"/>
    <property type="molecule type" value="Genomic_DNA"/>
</dbReference>
<dbReference type="GO" id="GO:0045259">
    <property type="term" value="C:proton-transporting ATP synthase complex"/>
    <property type="evidence" value="ECO:0007669"/>
    <property type="project" value="UniProtKB-KW"/>
</dbReference>
<dbReference type="NCBIfam" id="TIGR01131">
    <property type="entry name" value="ATP_synt_6_or_A"/>
    <property type="match status" value="1"/>
</dbReference>
<dbReference type="InterPro" id="IPR045083">
    <property type="entry name" value="ATP_synth_F0_asu_bact/mt"/>
</dbReference>
<dbReference type="InterPro" id="IPR035908">
    <property type="entry name" value="F0_ATP_A_sf"/>
</dbReference>
<feature type="transmembrane region" description="Helical" evidence="11">
    <location>
        <begin position="199"/>
        <end position="217"/>
    </location>
</feature>
<reference evidence="13 14" key="1">
    <citation type="submission" date="2018-03" db="EMBL/GenBank/DDBJ databases">
        <title>Genomic Encyclopedia of Archaeal and Bacterial Type Strains, Phase II (KMG-II): from individual species to whole genera.</title>
        <authorList>
            <person name="Goeker M."/>
        </authorList>
    </citation>
    <scope>NUCLEOTIDE SEQUENCE [LARGE SCALE GENOMIC DNA]</scope>
    <source>
        <strain evidence="13 14">DSM 100065</strain>
    </source>
</reference>
<dbReference type="Gene3D" id="1.20.120.220">
    <property type="entry name" value="ATP synthase, F0 complex, subunit A"/>
    <property type="match status" value="1"/>
</dbReference>
<evidence type="ECO:0000256" key="1">
    <source>
        <dbReference type="ARBA" id="ARBA00004141"/>
    </source>
</evidence>
<evidence type="ECO:0000256" key="12">
    <source>
        <dbReference type="RuleBase" id="RU000483"/>
    </source>
</evidence>
<feature type="transmembrane region" description="Helical" evidence="11">
    <location>
        <begin position="229"/>
        <end position="251"/>
    </location>
</feature>
<evidence type="ECO:0000256" key="6">
    <source>
        <dbReference type="ARBA" id="ARBA00022781"/>
    </source>
</evidence>
<comment type="caution">
    <text evidence="13">The sequence shown here is derived from an EMBL/GenBank/DDBJ whole genome shotgun (WGS) entry which is preliminary data.</text>
</comment>
<dbReference type="AlphaFoldDB" id="A0A2T1A470"/>
<feature type="transmembrane region" description="Helical" evidence="11">
    <location>
        <begin position="98"/>
        <end position="123"/>
    </location>
</feature>
<dbReference type="OrthoDB" id="9809130at2"/>
<keyword evidence="14" id="KW-1185">Reference proteome</keyword>
<dbReference type="Pfam" id="PF00119">
    <property type="entry name" value="ATP-synt_A"/>
    <property type="match status" value="1"/>
</dbReference>
<feature type="transmembrane region" description="Helical" evidence="11">
    <location>
        <begin position="129"/>
        <end position="148"/>
    </location>
</feature>
<dbReference type="GO" id="GO:0005886">
    <property type="term" value="C:plasma membrane"/>
    <property type="evidence" value="ECO:0007669"/>
    <property type="project" value="UniProtKB-SubCell"/>
</dbReference>
<feature type="transmembrane region" description="Helical" evidence="11">
    <location>
        <begin position="160"/>
        <end position="179"/>
    </location>
</feature>
<dbReference type="InterPro" id="IPR023011">
    <property type="entry name" value="ATP_synth_F0_asu_AS"/>
</dbReference>
<evidence type="ECO:0000256" key="4">
    <source>
        <dbReference type="ARBA" id="ARBA00022547"/>
    </source>
</evidence>
<dbReference type="InterPro" id="IPR000568">
    <property type="entry name" value="ATP_synth_F0_asu"/>
</dbReference>
<evidence type="ECO:0000256" key="5">
    <source>
        <dbReference type="ARBA" id="ARBA00022692"/>
    </source>
</evidence>
<evidence type="ECO:0000313" key="13">
    <source>
        <dbReference type="EMBL" id="PRZ43392.1"/>
    </source>
</evidence>